<dbReference type="InterPro" id="IPR012808">
    <property type="entry name" value="CHP02453"/>
</dbReference>
<protein>
    <submittedName>
        <fullName evidence="1">DUF2461 domain-containing protein</fullName>
    </submittedName>
</protein>
<dbReference type="EMBL" id="JANRMI010000001">
    <property type="protein sequence ID" value="MDG0814859.1"/>
    <property type="molecule type" value="Genomic_DNA"/>
</dbReference>
<keyword evidence="2" id="KW-1185">Reference proteome</keyword>
<proteinExistence type="predicted"/>
<dbReference type="InterPro" id="IPR015996">
    <property type="entry name" value="UCP028451"/>
</dbReference>
<dbReference type="NCBIfam" id="TIGR02453">
    <property type="entry name" value="TIGR02453 family protein"/>
    <property type="match status" value="1"/>
</dbReference>
<accession>A0ABT6DDE5</accession>
<dbReference type="PANTHER" id="PTHR36452:SF1">
    <property type="entry name" value="DUF2461 DOMAIN-CONTAINING PROTEIN"/>
    <property type="match status" value="1"/>
</dbReference>
<dbReference type="RefSeq" id="WP_277576343.1">
    <property type="nucleotide sequence ID" value="NZ_JANRMI010000001.1"/>
</dbReference>
<dbReference type="Pfam" id="PF09365">
    <property type="entry name" value="DUF2461"/>
    <property type="match status" value="1"/>
</dbReference>
<evidence type="ECO:0000313" key="2">
    <source>
        <dbReference type="Proteomes" id="UP001152321"/>
    </source>
</evidence>
<sequence length="235" mass="27703">MKTSSIVEIQDFRGFSPEAFRFLRSLKRNNRRNWFQPRKETYDELLRLPMMALICEIGEEARKFAPEIRFDPKHAVLRVYRDTRFSKDKTPYKTNIAASLPFGTYGKNMDSPGLYLHIEPGEIFVGGGLYMPNSQQLRKIREAIVQHSDSFLEIIEDRNFKKHFGDISGERLKTNPRGISPDHEMIDYLRLKQFFVSKTFDDSIALKKDFPKKVAKEFELMMPLLRWLNKSQSLW</sequence>
<gene>
    <name evidence="1" type="ORF">NWE73_00700</name>
</gene>
<reference evidence="1" key="1">
    <citation type="submission" date="2022-08" db="EMBL/GenBank/DDBJ databases">
        <title>Novel Bdellovibrio Species Isolated from Svalbard: Designation Bdellovibrio svalbardensis.</title>
        <authorList>
            <person name="Mitchell R.J."/>
            <person name="Choi S.Y."/>
        </authorList>
    </citation>
    <scope>NUCLEOTIDE SEQUENCE</scope>
    <source>
        <strain evidence="1">PAP01</strain>
    </source>
</reference>
<organism evidence="1 2">
    <name type="scientific">Bdellovibrio svalbardensis</name>
    <dbReference type="NCBI Taxonomy" id="2972972"/>
    <lineage>
        <taxon>Bacteria</taxon>
        <taxon>Pseudomonadati</taxon>
        <taxon>Bdellovibrionota</taxon>
        <taxon>Bdellovibrionia</taxon>
        <taxon>Bdellovibrionales</taxon>
        <taxon>Pseudobdellovibrionaceae</taxon>
        <taxon>Bdellovibrio</taxon>
    </lineage>
</organism>
<name>A0ABT6DDE5_9BACT</name>
<comment type="caution">
    <text evidence="1">The sequence shown here is derived from an EMBL/GenBank/DDBJ whole genome shotgun (WGS) entry which is preliminary data.</text>
</comment>
<dbReference type="PIRSF" id="PIRSF028451">
    <property type="entry name" value="UCP028451"/>
    <property type="match status" value="1"/>
</dbReference>
<dbReference type="PANTHER" id="PTHR36452">
    <property type="entry name" value="CHROMOSOME 12, WHOLE GENOME SHOTGUN SEQUENCE"/>
    <property type="match status" value="1"/>
</dbReference>
<evidence type="ECO:0000313" key="1">
    <source>
        <dbReference type="EMBL" id="MDG0814859.1"/>
    </source>
</evidence>
<dbReference type="Proteomes" id="UP001152321">
    <property type="component" value="Unassembled WGS sequence"/>
</dbReference>